<evidence type="ECO:0000313" key="2">
    <source>
        <dbReference type="EMBL" id="TCZ70469.1"/>
    </source>
</evidence>
<dbReference type="OrthoDB" id="9800461at2"/>
<gene>
    <name evidence="2" type="ORF">E0486_10965</name>
</gene>
<dbReference type="AlphaFoldDB" id="A0A4R4DZT6"/>
<name>A0A4R4DZT6_9BACT</name>
<dbReference type="Proteomes" id="UP000295164">
    <property type="component" value="Unassembled WGS sequence"/>
</dbReference>
<evidence type="ECO:0000313" key="3">
    <source>
        <dbReference type="Proteomes" id="UP000295164"/>
    </source>
</evidence>
<dbReference type="Pfam" id="PF08818">
    <property type="entry name" value="DUF1801"/>
    <property type="match status" value="1"/>
</dbReference>
<dbReference type="Gene3D" id="3.90.1150.200">
    <property type="match status" value="1"/>
</dbReference>
<dbReference type="SUPFAM" id="SSF159888">
    <property type="entry name" value="YdhG-like"/>
    <property type="match status" value="1"/>
</dbReference>
<accession>A0A4R4DZT6</accession>
<keyword evidence="3" id="KW-1185">Reference proteome</keyword>
<dbReference type="InterPro" id="IPR014922">
    <property type="entry name" value="YdhG-like"/>
</dbReference>
<organism evidence="2 3">
    <name type="scientific">Flaviaesturariibacter aridisoli</name>
    <dbReference type="NCBI Taxonomy" id="2545761"/>
    <lineage>
        <taxon>Bacteria</taxon>
        <taxon>Pseudomonadati</taxon>
        <taxon>Bacteroidota</taxon>
        <taxon>Chitinophagia</taxon>
        <taxon>Chitinophagales</taxon>
        <taxon>Chitinophagaceae</taxon>
        <taxon>Flaviaestuariibacter</taxon>
    </lineage>
</organism>
<protein>
    <recommendedName>
        <fullName evidence="1">YdhG-like domain-containing protein</fullName>
    </recommendedName>
</protein>
<sequence length="200" mass="22545">MPDAVKPATAKVLAYLERLPAWSRALGAELRRIALAADPSIEEEWKWGPNYGSHGMVCGWSAFKGHVKLTFFNGSAMSDRLRLFNHCVDNDFNRSIKFTRPEEINATQLTEYIRESVAVNRAGFKRVAKNEKAETPPGLRAALEKNRKALDFFEALTPGYRNDYIEQVVSAKQEKTRAARIEKIVAACAQGRKPNEAYKK</sequence>
<reference evidence="2 3" key="1">
    <citation type="submission" date="2019-03" db="EMBL/GenBank/DDBJ databases">
        <authorList>
            <person name="Kim M.K.M."/>
        </authorList>
    </citation>
    <scope>NUCLEOTIDE SEQUENCE [LARGE SCALE GENOMIC DNA]</scope>
    <source>
        <strain evidence="2 3">17J68-15</strain>
    </source>
</reference>
<feature type="domain" description="YdhG-like" evidence="1">
    <location>
        <begin position="24"/>
        <end position="117"/>
    </location>
</feature>
<dbReference type="RefSeq" id="WP_131852223.1">
    <property type="nucleotide sequence ID" value="NZ_SKFH01000016.1"/>
</dbReference>
<dbReference type="Pfam" id="PF13376">
    <property type="entry name" value="OmdA"/>
    <property type="match status" value="1"/>
</dbReference>
<proteinExistence type="predicted"/>
<evidence type="ECO:0000259" key="1">
    <source>
        <dbReference type="Pfam" id="PF08818"/>
    </source>
</evidence>
<dbReference type="EMBL" id="SKFH01000016">
    <property type="protein sequence ID" value="TCZ70469.1"/>
    <property type="molecule type" value="Genomic_DNA"/>
</dbReference>
<comment type="caution">
    <text evidence="2">The sequence shown here is derived from an EMBL/GenBank/DDBJ whole genome shotgun (WGS) entry which is preliminary data.</text>
</comment>